<proteinExistence type="predicted"/>
<gene>
    <name evidence="3" type="ORF">OE104_14935</name>
</gene>
<dbReference type="PROSITE" id="PS50943">
    <property type="entry name" value="HTH_CROC1"/>
    <property type="match status" value="1"/>
</dbReference>
<feature type="domain" description="HTH cro/C1-type" evidence="2">
    <location>
        <begin position="14"/>
        <end position="58"/>
    </location>
</feature>
<dbReference type="AlphaFoldDB" id="A0A9E8RVZ9"/>
<dbReference type="CDD" id="cd00093">
    <property type="entry name" value="HTH_XRE"/>
    <property type="match status" value="1"/>
</dbReference>
<accession>A0A9E8RVZ9</accession>
<dbReference type="InterPro" id="IPR001387">
    <property type="entry name" value="Cro/C1-type_HTH"/>
</dbReference>
<evidence type="ECO:0000313" key="4">
    <source>
        <dbReference type="Proteomes" id="UP001164718"/>
    </source>
</evidence>
<evidence type="ECO:0000256" key="1">
    <source>
        <dbReference type="ARBA" id="ARBA00023125"/>
    </source>
</evidence>
<dbReference type="Proteomes" id="UP001164718">
    <property type="component" value="Chromosome"/>
</dbReference>
<dbReference type="InterPro" id="IPR010982">
    <property type="entry name" value="Lambda_DNA-bd_dom_sf"/>
</dbReference>
<dbReference type="Pfam" id="PF01381">
    <property type="entry name" value="HTH_3"/>
    <property type="match status" value="1"/>
</dbReference>
<dbReference type="GO" id="GO:0003677">
    <property type="term" value="F:DNA binding"/>
    <property type="evidence" value="ECO:0007669"/>
    <property type="project" value="UniProtKB-KW"/>
</dbReference>
<dbReference type="SUPFAM" id="SSF47413">
    <property type="entry name" value="lambda repressor-like DNA-binding domains"/>
    <property type="match status" value="1"/>
</dbReference>
<evidence type="ECO:0000313" key="3">
    <source>
        <dbReference type="EMBL" id="WAA09779.1"/>
    </source>
</evidence>
<organism evidence="3 4">
    <name type="scientific">Fervidibacillus albus</name>
    <dbReference type="NCBI Taxonomy" id="2980026"/>
    <lineage>
        <taxon>Bacteria</taxon>
        <taxon>Bacillati</taxon>
        <taxon>Bacillota</taxon>
        <taxon>Bacilli</taxon>
        <taxon>Bacillales</taxon>
        <taxon>Bacillaceae</taxon>
        <taxon>Fervidibacillus</taxon>
    </lineage>
</organism>
<reference evidence="3" key="1">
    <citation type="submission" date="2022-09" db="EMBL/GenBank/DDBJ databases">
        <title>Complete Genomes of Fervidibacillus albus and Fervidibacillus halotolerans isolated from tidal flat sediments.</title>
        <authorList>
            <person name="Kwon K.K."/>
            <person name="Yang S.-H."/>
            <person name="Park M.J."/>
            <person name="Oh H.-M."/>
        </authorList>
    </citation>
    <scope>NUCLEOTIDE SEQUENCE</scope>
    <source>
        <strain evidence="3">MEBiC13591</strain>
    </source>
</reference>
<dbReference type="Gene3D" id="1.10.260.40">
    <property type="entry name" value="lambda repressor-like DNA-binding domains"/>
    <property type="match status" value="1"/>
</dbReference>
<dbReference type="SMART" id="SM00530">
    <property type="entry name" value="HTH_XRE"/>
    <property type="match status" value="1"/>
</dbReference>
<keyword evidence="4" id="KW-1185">Reference proteome</keyword>
<dbReference type="PANTHER" id="PTHR46558:SF11">
    <property type="entry name" value="HTH-TYPE TRANSCRIPTIONAL REGULATOR XRE"/>
    <property type="match status" value="1"/>
</dbReference>
<evidence type="ECO:0000259" key="2">
    <source>
        <dbReference type="PROSITE" id="PS50943"/>
    </source>
</evidence>
<dbReference type="PANTHER" id="PTHR46558">
    <property type="entry name" value="TRACRIPTIONAL REGULATORY PROTEIN-RELATED-RELATED"/>
    <property type="match status" value="1"/>
</dbReference>
<dbReference type="KEGG" id="faf:OE104_14935"/>
<dbReference type="RefSeq" id="WP_275417562.1">
    <property type="nucleotide sequence ID" value="NZ_CP106878.1"/>
</dbReference>
<keyword evidence="1" id="KW-0238">DNA-binding</keyword>
<sequence length="134" mass="16032">MLGDRLIELRGKHTQKYVAEKLGISRARYSHYENNYVQPDYELLIKMADFYHVSVDYLLGRTDEKWTLFGDNKRFNFSNIPIDEVIEQYPITFHGKKLHLTEEDKWALLVFIETMQTMKNRKEKQRGDEIEKGD</sequence>
<dbReference type="EMBL" id="CP106878">
    <property type="protein sequence ID" value="WAA09779.1"/>
    <property type="molecule type" value="Genomic_DNA"/>
</dbReference>
<protein>
    <submittedName>
        <fullName evidence="3">Helix-turn-helix domain-containing protein</fullName>
    </submittedName>
</protein>
<name>A0A9E8RVZ9_9BACI</name>